<evidence type="ECO:0000313" key="4">
    <source>
        <dbReference type="EMBL" id="TCS87308.1"/>
    </source>
</evidence>
<dbReference type="RefSeq" id="WP_132129104.1">
    <property type="nucleotide sequence ID" value="NZ_CP042432.1"/>
</dbReference>
<keyword evidence="1" id="KW-0479">Metal-binding</keyword>
<dbReference type="OrthoDB" id="9783437at2"/>
<dbReference type="Gene3D" id="3.60.21.10">
    <property type="match status" value="1"/>
</dbReference>
<dbReference type="SUPFAM" id="SSF56300">
    <property type="entry name" value="Metallo-dependent phosphatases"/>
    <property type="match status" value="1"/>
</dbReference>
<gene>
    <name evidence="4" type="ORF">EDD80_105122</name>
</gene>
<evidence type="ECO:0000256" key="2">
    <source>
        <dbReference type="ARBA" id="ARBA00022801"/>
    </source>
</evidence>
<accession>A0A4R3KQV2</accession>
<evidence type="ECO:0000256" key="1">
    <source>
        <dbReference type="ARBA" id="ARBA00022723"/>
    </source>
</evidence>
<dbReference type="InterPro" id="IPR029052">
    <property type="entry name" value="Metallo-depent_PP-like"/>
</dbReference>
<dbReference type="Pfam" id="PF00149">
    <property type="entry name" value="Metallophos"/>
    <property type="match status" value="1"/>
</dbReference>
<dbReference type="AlphaFoldDB" id="A0A4R3KQV2"/>
<dbReference type="InterPro" id="IPR004843">
    <property type="entry name" value="Calcineurin-like_PHP"/>
</dbReference>
<reference evidence="4 5" key="1">
    <citation type="submission" date="2019-03" db="EMBL/GenBank/DDBJ databases">
        <title>Genomic Encyclopedia of Type Strains, Phase IV (KMG-IV): sequencing the most valuable type-strain genomes for metagenomic binning, comparative biology and taxonomic classification.</title>
        <authorList>
            <person name="Goeker M."/>
        </authorList>
    </citation>
    <scope>NUCLEOTIDE SEQUENCE [LARGE SCALE GENOMIC DNA]</scope>
    <source>
        <strain evidence="4 5">DSM 21100</strain>
    </source>
</reference>
<evidence type="ECO:0000259" key="3">
    <source>
        <dbReference type="Pfam" id="PF00149"/>
    </source>
</evidence>
<dbReference type="PANTHER" id="PTHR31302:SF31">
    <property type="entry name" value="PHOSPHODIESTERASE YAEI"/>
    <property type="match status" value="1"/>
</dbReference>
<dbReference type="GO" id="GO:0009245">
    <property type="term" value="P:lipid A biosynthetic process"/>
    <property type="evidence" value="ECO:0007669"/>
    <property type="project" value="TreeGrafter"/>
</dbReference>
<dbReference type="GO" id="GO:0008758">
    <property type="term" value="F:UDP-2,3-diacylglucosamine hydrolase activity"/>
    <property type="evidence" value="ECO:0007669"/>
    <property type="project" value="TreeGrafter"/>
</dbReference>
<dbReference type="InterPro" id="IPR051158">
    <property type="entry name" value="Metallophosphoesterase_sf"/>
</dbReference>
<name>A0A4R3KQV2_9SPHI</name>
<sequence>MARKNKVRIAAMADIHVRHTDQGLWKAHFEMLSTQADVLLICGDLTDTGRADEARVLADELEACSIPVIGVLGNHDCESGIQDEVIDILNKEQVHILDGESVIIHDIGFAGVKGFGGGFGQHMLPMWGEQMNKDYIQVSVNEAMRLDRALVRLESKSSGLKKIVLLHYSPIPETVKGEPEQIFPFLGSSHLAEPLEHRQVTAVFHGHAHLGTLEGATAGGIPVYNVSQALLLKEGFSPPFYLFETEP</sequence>
<dbReference type="InterPro" id="IPR016538">
    <property type="entry name" value="UCP008292"/>
</dbReference>
<feature type="domain" description="Calcineurin-like phosphoesterase" evidence="3">
    <location>
        <begin position="8"/>
        <end position="209"/>
    </location>
</feature>
<keyword evidence="5" id="KW-1185">Reference proteome</keyword>
<dbReference type="PIRSF" id="PIRSF008292">
    <property type="entry name" value="UCP008292"/>
    <property type="match status" value="1"/>
</dbReference>
<comment type="caution">
    <text evidence="4">The sequence shown here is derived from an EMBL/GenBank/DDBJ whole genome shotgun (WGS) entry which is preliminary data.</text>
</comment>
<protein>
    <submittedName>
        <fullName evidence="4">Icc-related predicted phosphoesterase</fullName>
    </submittedName>
</protein>
<dbReference type="Proteomes" id="UP000295807">
    <property type="component" value="Unassembled WGS sequence"/>
</dbReference>
<proteinExistence type="predicted"/>
<keyword evidence="2" id="KW-0378">Hydrolase</keyword>
<organism evidence="4 5">
    <name type="scientific">Anseongella ginsenosidimutans</name>
    <dbReference type="NCBI Taxonomy" id="496056"/>
    <lineage>
        <taxon>Bacteria</taxon>
        <taxon>Pseudomonadati</taxon>
        <taxon>Bacteroidota</taxon>
        <taxon>Sphingobacteriia</taxon>
        <taxon>Sphingobacteriales</taxon>
        <taxon>Sphingobacteriaceae</taxon>
        <taxon>Anseongella</taxon>
    </lineage>
</organism>
<dbReference type="EMBL" id="SMAD01000005">
    <property type="protein sequence ID" value="TCS87308.1"/>
    <property type="molecule type" value="Genomic_DNA"/>
</dbReference>
<dbReference type="PANTHER" id="PTHR31302">
    <property type="entry name" value="TRANSMEMBRANE PROTEIN WITH METALLOPHOSPHOESTERASE DOMAIN-RELATED"/>
    <property type="match status" value="1"/>
</dbReference>
<evidence type="ECO:0000313" key="5">
    <source>
        <dbReference type="Proteomes" id="UP000295807"/>
    </source>
</evidence>
<dbReference type="GO" id="GO:0016020">
    <property type="term" value="C:membrane"/>
    <property type="evidence" value="ECO:0007669"/>
    <property type="project" value="GOC"/>
</dbReference>
<dbReference type="GO" id="GO:0046872">
    <property type="term" value="F:metal ion binding"/>
    <property type="evidence" value="ECO:0007669"/>
    <property type="project" value="UniProtKB-KW"/>
</dbReference>